<reference evidence="7" key="4">
    <citation type="submission" date="2025-08" db="UniProtKB">
        <authorList>
            <consortium name="Ensembl"/>
        </authorList>
    </citation>
    <scope>IDENTIFICATION</scope>
</reference>
<dbReference type="OrthoDB" id="6364780at2759"/>
<keyword evidence="8" id="KW-1185">Reference proteome</keyword>
<dbReference type="Ensembl" id="ENST00000420500.5">
    <property type="protein sequence ID" value="ENSP00000409309.1"/>
    <property type="gene ID" value="ENSG00000167930.18"/>
</dbReference>
<dbReference type="UCSC" id="uc059oie.1">
    <property type="organism name" value="human"/>
</dbReference>
<gene>
    <name evidence="7" type="primary">FAM234A</name>
</gene>
<dbReference type="GO" id="GO:0016020">
    <property type="term" value="C:membrane"/>
    <property type="evidence" value="ECO:0007669"/>
    <property type="project" value="UniProtKB-SubCell"/>
</dbReference>
<sequence length="103" mass="11461">MLDHKDLEAEIHPLKNEERKSQENLGNPSKNEDNVKSAPPQSRLSRCRAAAFFLSLFLCLFVVFVVSFVIPCPDRPASQRMWRIDYSAAGFSSPCTFAAAVSG</sequence>
<dbReference type="Ensembl" id="ENST00000420500.5">
    <property type="protein sequence ID" value="ENSP00000409309.1"/>
    <property type="gene ID" value="ENSG00000167930.17"/>
</dbReference>
<evidence type="ECO:0000256" key="6">
    <source>
        <dbReference type="SAM" id="Phobius"/>
    </source>
</evidence>
<dbReference type="OpenTargets" id="ENSG00000167930"/>
<dbReference type="MassIVE" id="C9JTF7"/>
<comment type="subcellular location">
    <subcellularLocation>
        <location evidence="1">Membrane</location>
        <topology evidence="1">Single-pass membrane protein</topology>
    </subcellularLocation>
</comment>
<evidence type="ECO:0000313" key="7">
    <source>
        <dbReference type="Ensembl" id="ENSP00000409309.1"/>
    </source>
</evidence>
<accession>C9JTF7</accession>
<evidence type="ECO:0000256" key="3">
    <source>
        <dbReference type="ARBA" id="ARBA00022989"/>
    </source>
</evidence>
<organism evidence="7 8">
    <name type="scientific">Homo sapiens</name>
    <name type="common">Human</name>
    <dbReference type="NCBI Taxonomy" id="9606"/>
    <lineage>
        <taxon>Eukaryota</taxon>
        <taxon>Metazoa</taxon>
        <taxon>Chordata</taxon>
        <taxon>Craniata</taxon>
        <taxon>Vertebrata</taxon>
        <taxon>Euteleostomi</taxon>
        <taxon>Mammalia</taxon>
        <taxon>Eutheria</taxon>
        <taxon>Euarchontoglires</taxon>
        <taxon>Primates</taxon>
        <taxon>Haplorrhini</taxon>
        <taxon>Catarrhini</taxon>
        <taxon>Hominidae</taxon>
        <taxon>Homo</taxon>
    </lineage>
</organism>
<keyword evidence="4 6" id="KW-0472">Membrane</keyword>
<keyword evidence="9 10" id="KW-1267">Proteomics identification</keyword>
<keyword evidence="3 6" id="KW-1133">Transmembrane helix</keyword>
<reference evidence="7 8" key="3">
    <citation type="journal article" date="2004" name="Nature">
        <title>The sequence and analysis of duplication-rich human chromosome 16.</title>
        <authorList>
            <person name="Martin J."/>
            <person name="Han C."/>
            <person name="Gordon L.A."/>
            <person name="Terry A."/>
            <person name="Prabhakar S."/>
            <person name="She X."/>
            <person name="Xie G."/>
            <person name="Hellsten U."/>
            <person name="Chan Y.M."/>
            <person name="Altherr M."/>
            <person name="Couronne O."/>
            <person name="Aerts A."/>
            <person name="Bajorek E."/>
            <person name="Black S."/>
            <person name="Blumer H."/>
            <person name="Branscomb E."/>
            <person name="Brown N.C."/>
            <person name="Bruno W.J."/>
            <person name="Buckingham J.M."/>
            <person name="Callen D.F."/>
            <person name="Campbell C.S."/>
            <person name="Campbell M.L."/>
            <person name="Campbell E.W."/>
            <person name="Caoile C."/>
            <person name="Challacombe J.F."/>
            <person name="Chasteen L.A."/>
            <person name="Chertkov O."/>
            <person name="Chi H.C."/>
            <person name="Christensen M."/>
            <person name="Clark L.M."/>
            <person name="Cohn J.D."/>
            <person name="Denys M."/>
            <person name="Detter J.C."/>
            <person name="Dickson M."/>
            <person name="Dimitrijevic-Bussod M."/>
            <person name="Escobar J."/>
            <person name="Fawcett J.J."/>
            <person name="Flowers D."/>
            <person name="Fotopulos D."/>
            <person name="Glavina T."/>
            <person name="Gomez M."/>
            <person name="Gonzales E."/>
            <person name="Goodstein D."/>
            <person name="Goodwin L.A."/>
            <person name="Grady D.L."/>
            <person name="Grigoriev I."/>
            <person name="Groza M."/>
            <person name="Hammon N."/>
            <person name="Hawkins T."/>
            <person name="Haydu L."/>
            <person name="Hildebrand C.E."/>
            <person name="Huang W."/>
            <person name="Israni S."/>
            <person name="Jett J."/>
            <person name="Jewett P.B."/>
            <person name="Kadner K."/>
            <person name="Kimball H."/>
            <person name="Kobayashi A."/>
            <person name="Krawczyk M.C."/>
            <person name="Leyba T."/>
            <person name="Longmire J.L."/>
            <person name="Lopez F."/>
            <person name="Lou Y."/>
            <person name="Lowry S."/>
            <person name="Ludeman T."/>
            <person name="Manohar C.F."/>
            <person name="Mark G.A."/>
            <person name="McMurray K.L."/>
            <person name="Meincke L.J."/>
            <person name="Morgan J."/>
            <person name="Moyzis R.K."/>
            <person name="Mundt M.O."/>
            <person name="Munk A.C."/>
            <person name="Nandkeshwar R.D."/>
            <person name="Pitluck S."/>
            <person name="Pollard M."/>
            <person name="Predki P."/>
            <person name="Parson-Quintana B."/>
            <person name="Ramirez L."/>
            <person name="Rash S."/>
            <person name="Retterer J."/>
            <person name="Ricke D.O."/>
            <person name="Robinson D.L."/>
            <person name="Rodriguez A."/>
            <person name="Salamov A."/>
            <person name="Saunders E.H."/>
            <person name="Scott D."/>
            <person name="Shough T."/>
            <person name="Stallings R.L."/>
            <person name="Stalvey M."/>
            <person name="Sutherland R.D."/>
            <person name="Tapia R."/>
            <person name="Tesmer J.G."/>
            <person name="Thayer N."/>
            <person name="Thompson L.S."/>
            <person name="Tice H."/>
            <person name="Torney D.C."/>
            <person name="Tran-Gyamfi M."/>
            <person name="Tsai M."/>
            <person name="Ulanovsky L.E."/>
            <person name="Ustaszewska A."/>
            <person name="Vo N."/>
            <person name="White P.S."/>
            <person name="Williams A.L."/>
            <person name="Wills P.L."/>
            <person name="Wu J.R."/>
            <person name="Wu K."/>
            <person name="Yang J."/>
            <person name="Dejong P."/>
            <person name="Bruce D."/>
            <person name="Doggett N.A."/>
            <person name="Deaven L."/>
            <person name="Schmutz J."/>
            <person name="Grimwood J."/>
            <person name="Richardson P."/>
            <person name="Rokhsar D.S."/>
            <person name="Eichler E.E."/>
            <person name="Gilna P."/>
            <person name="Lucas S.M."/>
            <person name="Myers R.M."/>
            <person name="Rubin E.M."/>
            <person name="Pennacchio L.A."/>
        </authorList>
    </citation>
    <scope>NUCLEOTIDE SEQUENCE [LARGE SCALE GENOMIC DNA]</scope>
</reference>
<dbReference type="ProteomicsDB" id="11590"/>
<dbReference type="Proteomes" id="UP000005640">
    <property type="component" value="Chromosome 16"/>
</dbReference>
<evidence type="ECO:0000256" key="4">
    <source>
        <dbReference type="ARBA" id="ARBA00023136"/>
    </source>
</evidence>
<dbReference type="InterPro" id="IPR045232">
    <property type="entry name" value="FAM234"/>
</dbReference>
<feature type="transmembrane region" description="Helical" evidence="6">
    <location>
        <begin position="49"/>
        <end position="70"/>
    </location>
</feature>
<reference evidence="7 8" key="1">
    <citation type="journal article" date="2001" name="Nature">
        <title>Initial sequencing and analysis of the human genome.</title>
        <authorList>
            <consortium name="International Human Genome Sequencing Consortium"/>
            <person name="Lander E.S."/>
            <person name="Linton L.M."/>
            <person name="Birren B."/>
            <person name="Nusbaum C."/>
            <person name="Zody M.C."/>
            <person name="Baldwin J."/>
            <person name="Devon K."/>
            <person name="Dewar K."/>
            <person name="Doyle M."/>
            <person name="FitzHugh W."/>
            <person name="Funke R."/>
            <person name="Gage D."/>
            <person name="Harris K."/>
            <person name="Heaford A."/>
            <person name="Howland J."/>
            <person name="Kann L."/>
            <person name="Lehoczky J."/>
            <person name="LeVine R."/>
            <person name="McEwan P."/>
            <person name="McKernan K."/>
            <person name="Meldrim J."/>
            <person name="Mesirov J.P."/>
            <person name="Miranda C."/>
            <person name="Morris W."/>
            <person name="Naylor J."/>
            <person name="Raymond C."/>
            <person name="Rosetti M."/>
            <person name="Santos R."/>
            <person name="Sheridan A."/>
            <person name="Sougnez C."/>
            <person name="Stange-Thomann N."/>
            <person name="Stojanovic N."/>
            <person name="Subramanian A."/>
            <person name="Wyman D."/>
            <person name="Rogers J."/>
            <person name="Sulston J."/>
            <person name="Ainscough R."/>
            <person name="Beck S."/>
            <person name="Bentley D."/>
            <person name="Burton J."/>
            <person name="Clee C."/>
            <person name="Carter N."/>
            <person name="Coulson A."/>
            <person name="Deadman R."/>
            <person name="Deloukas P."/>
            <person name="Dunham A."/>
            <person name="Dunham I."/>
            <person name="Durbin R."/>
            <person name="French L."/>
            <person name="Grafham D."/>
            <person name="Gregory S."/>
            <person name="Hubbard T."/>
            <person name="Humphray S."/>
            <person name="Hunt A."/>
            <person name="Jones M."/>
            <person name="Lloyd C."/>
            <person name="McMurray A."/>
            <person name="Matthews L."/>
            <person name="Mercer S."/>
            <person name="Milne S."/>
            <person name="Mullikin J.C."/>
            <person name="Mungall A."/>
            <person name="Plumb R."/>
            <person name="Ross M."/>
            <person name="Shownkeen R."/>
            <person name="Sims S."/>
            <person name="Waterston R.H."/>
            <person name="Wilson R.K."/>
            <person name="Hillier L.W."/>
            <person name="McPherson J.D."/>
            <person name="Marra M.A."/>
            <person name="Mardis E.R."/>
            <person name="Fulton L.A."/>
            <person name="Chinwalla A.T."/>
            <person name="Pepin K.H."/>
            <person name="Gish W.R."/>
            <person name="Chissoe S.L."/>
            <person name="Wendl M.C."/>
            <person name="Delehaunty K.D."/>
            <person name="Miner T.L."/>
            <person name="Delehaunty A."/>
            <person name="Kramer J.B."/>
            <person name="Cook L.L."/>
            <person name="Fulton R.S."/>
            <person name="Johnson D.L."/>
            <person name="Minx P.J."/>
            <person name="Clifton S.W."/>
            <person name="Hawkins T."/>
            <person name="Branscomb E."/>
            <person name="Predki P."/>
            <person name="Richardson P."/>
            <person name="Wenning S."/>
            <person name="Slezak T."/>
            <person name="Doggett N."/>
            <person name="Cheng J.F."/>
            <person name="Olsen A."/>
            <person name="Lucas S."/>
            <person name="Elkin C."/>
            <person name="Uberbacher E."/>
            <person name="Frazier M."/>
            <person name="Gibbs R.A."/>
            <person name="Muzny D.M."/>
            <person name="Scherer S.E."/>
            <person name="Bouck J.B."/>
            <person name="Sodergren E.J."/>
            <person name="Worley K.C."/>
            <person name="Rives C.M."/>
            <person name="Gorrell J.H."/>
            <person name="Metzker M.L."/>
            <person name="Naylor S.L."/>
            <person name="Kucherlapati R.S."/>
            <person name="Nelson D.L."/>
            <person name="Weinstock G.M."/>
            <person name="Sakaki Y."/>
            <person name="Fujiyama A."/>
            <person name="Hattori M."/>
            <person name="Yada T."/>
            <person name="Toyoda A."/>
            <person name="Itoh T."/>
            <person name="Kawagoe C."/>
            <person name="Watanabe H."/>
            <person name="Totoki Y."/>
            <person name="Taylor T."/>
            <person name="Weissenbach J."/>
            <person name="Heilig R."/>
            <person name="Saurin W."/>
            <person name="Artiguenave F."/>
            <person name="Brottier P."/>
            <person name="Bruls T."/>
            <person name="Pelletier E."/>
            <person name="Robert C."/>
            <person name="Wincker P."/>
            <person name="Smith D.R."/>
            <person name="Doucette-Stamm L."/>
            <person name="Rubenfield M."/>
            <person name="Weinstock K."/>
            <person name="Lee H.M."/>
            <person name="Dubois J."/>
            <person name="Rosenthal A."/>
            <person name="Platzer M."/>
            <person name="Nyakatura G."/>
            <person name="Taudien S."/>
            <person name="Rump A."/>
            <person name="Yang H."/>
            <person name="Yu J."/>
            <person name="Wang J."/>
            <person name="Huang G."/>
            <person name="Gu J."/>
            <person name="Hood L."/>
            <person name="Rowen L."/>
            <person name="Madan A."/>
            <person name="Qin S."/>
            <person name="Davis R.W."/>
            <person name="Federspiel N.A."/>
            <person name="Abola A.P."/>
            <person name="Proctor M.J."/>
            <person name="Myers R.M."/>
            <person name="Schmutz J."/>
            <person name="Dickson M."/>
            <person name="Grimwood J."/>
            <person name="Cox D.R."/>
            <person name="Olson M.V."/>
            <person name="Kaul R."/>
            <person name="Raymond C."/>
            <person name="Shimizu N."/>
            <person name="Kawasaki K."/>
            <person name="Minoshima S."/>
            <person name="Evans G.A."/>
            <person name="Athanasiou M."/>
            <person name="Schultz R."/>
            <person name="Roe B.A."/>
            <person name="Chen F."/>
            <person name="Pan H."/>
            <person name="Ramser J."/>
            <person name="Lehrach H."/>
            <person name="Reinhardt R."/>
            <person name="McCombie W.R."/>
            <person name="de la Bastide M."/>
            <person name="Dedhia N."/>
            <person name="Blocker H."/>
            <person name="Hornischer K."/>
            <person name="Nordsiek G."/>
            <person name="Agarwala R."/>
            <person name="Aravind L."/>
            <person name="Bailey J.A."/>
            <person name="Bateman A."/>
            <person name="Batzoglou S."/>
            <person name="Birney E."/>
            <person name="Bork P."/>
            <person name="Brown D.G."/>
            <person name="Burge C.B."/>
            <person name="Cerutti L."/>
            <person name="Chen H.C."/>
            <person name="Church D."/>
            <person name="Clamp M."/>
            <person name="Copley R.R."/>
            <person name="Doerks T."/>
            <person name="Eddy S.R."/>
            <person name="Eichler E.E."/>
            <person name="Furey T.S."/>
            <person name="Galagan J."/>
            <person name="Gilbert J.G."/>
            <person name="Harmon C."/>
            <person name="Hayashizaki Y."/>
            <person name="Haussler D."/>
            <person name="Hermjakob H."/>
            <person name="Hokamp K."/>
            <person name="Jang W."/>
            <person name="Johnson L.S."/>
            <person name="Jones T.A."/>
            <person name="Kasif S."/>
            <person name="Kaspryzk A."/>
            <person name="Kennedy S."/>
            <person name="Kent W.J."/>
            <person name="Kitts P."/>
            <person name="Koonin E.V."/>
            <person name="Korf I."/>
            <person name="Kulp D."/>
            <person name="Lancet D."/>
            <person name="Lowe T.M."/>
            <person name="McLysaght A."/>
            <person name="Mikkelsen T."/>
            <person name="Moran J.V."/>
            <person name="Mulder N."/>
            <person name="Pollara V.J."/>
            <person name="Ponting C.P."/>
            <person name="Schuler G."/>
            <person name="Schultz J."/>
            <person name="Slater G."/>
            <person name="Smit A.F."/>
            <person name="Stupka E."/>
            <person name="Szustakowski J."/>
            <person name="Thierry-Mieg D."/>
            <person name="Thierry-Mieg J."/>
            <person name="Wagner L."/>
            <person name="Wallis J."/>
            <person name="Wheeler R."/>
            <person name="Williams A."/>
            <person name="Wolf Y.I."/>
            <person name="Wolfe K.H."/>
            <person name="Yang S.P."/>
            <person name="Yeh R.F."/>
            <person name="Collins F."/>
            <person name="Guyer M.S."/>
            <person name="Peterson J."/>
            <person name="Felsenfeld A."/>
            <person name="Wetterstrand K.A."/>
            <person name="Patrinos A."/>
            <person name="Morgan M.J."/>
            <person name="de Jong P."/>
            <person name="Catanese J.J."/>
            <person name="Osoegawa K."/>
            <person name="Shizuya H."/>
            <person name="Choi S."/>
            <person name="Chen Y.J."/>
        </authorList>
    </citation>
    <scope>NUCLEOTIDE SEQUENCE [LARGE SCALE GENOMIC DNA]</scope>
</reference>
<dbReference type="PANTHER" id="PTHR21419:SF7">
    <property type="entry name" value="PROTEIN FAM234A"/>
    <property type="match status" value="1"/>
</dbReference>
<evidence type="ECO:0000256" key="1">
    <source>
        <dbReference type="ARBA" id="ARBA00004167"/>
    </source>
</evidence>
<evidence type="ECO:0000256" key="5">
    <source>
        <dbReference type="SAM" id="MobiDB-lite"/>
    </source>
</evidence>
<dbReference type="ExpressionAtlas" id="C9JTF7">
    <property type="expression patterns" value="baseline and differential"/>
</dbReference>
<reference evidence="7 8" key="2">
    <citation type="journal article" date="2004" name="Nature">
        <title>Finishing the euchromatic sequence of the human genome.</title>
        <authorList>
            <consortium name="International Human Genome Sequencing Consortium"/>
        </authorList>
    </citation>
    <scope>NUCLEOTIDE SEQUENCE [LARGE SCALE GENOMIC DNA]</scope>
</reference>
<dbReference type="EMBL" id="AC004754">
    <property type="status" value="NOT_ANNOTATED_CDS"/>
    <property type="molecule type" value="Genomic_DNA"/>
</dbReference>
<dbReference type="PANTHER" id="PTHR21419">
    <property type="match status" value="1"/>
</dbReference>
<keyword evidence="2 6" id="KW-0812">Transmembrane</keyword>
<name>C9JTF7_HUMAN</name>
<dbReference type="GeneTree" id="ENSGT00530000063694"/>
<dbReference type="Bgee" id="ENSG00000167930">
    <property type="expression patterns" value="Expressed in apex of heart and 170 other cell types or tissues"/>
</dbReference>
<reference evidence="7" key="5">
    <citation type="submission" date="2025-09" db="UniProtKB">
        <authorList>
            <consortium name="Ensembl"/>
        </authorList>
    </citation>
    <scope>IDENTIFICATION</scope>
</reference>
<dbReference type="VEuPathDB" id="HostDB:ENSG00000167930"/>
<proteinExistence type="evidence at protein level"/>
<feature type="non-terminal residue" evidence="7">
    <location>
        <position position="103"/>
    </location>
</feature>
<feature type="region of interest" description="Disordered" evidence="5">
    <location>
        <begin position="1"/>
        <end position="41"/>
    </location>
</feature>
<protein>
    <submittedName>
        <fullName evidence="7">Family with sequence similarity 234 member A</fullName>
    </submittedName>
</protein>
<evidence type="ECO:0007829" key="9">
    <source>
        <dbReference type="PeptideAtlas" id="C9JTF7"/>
    </source>
</evidence>
<dbReference type="AlphaFoldDB" id="C9JTF7"/>
<dbReference type="HGNC" id="HGNC:14163">
    <property type="gene designation" value="FAM234A"/>
</dbReference>
<feature type="compositionally biased region" description="Basic and acidic residues" evidence="5">
    <location>
        <begin position="1"/>
        <end position="22"/>
    </location>
</feature>
<evidence type="ECO:0000313" key="8">
    <source>
        <dbReference type="Proteomes" id="UP000005640"/>
    </source>
</evidence>
<evidence type="ECO:0000256" key="2">
    <source>
        <dbReference type="ARBA" id="ARBA00022692"/>
    </source>
</evidence>
<dbReference type="ChiTaRS" id="FAM234A">
    <property type="organism name" value="human"/>
</dbReference>
<dbReference type="Antibodypedia" id="2603">
    <property type="antibodies" value="145 antibodies from 22 providers"/>
</dbReference>
<evidence type="ECO:0007829" key="10">
    <source>
        <dbReference type="ProteomicsDB" id="C9JTF7"/>
    </source>
</evidence>